<dbReference type="Pfam" id="PF01926">
    <property type="entry name" value="MMR_HSR1"/>
    <property type="match status" value="1"/>
</dbReference>
<dbReference type="InterPro" id="IPR027417">
    <property type="entry name" value="P-loop_NTPase"/>
</dbReference>
<dbReference type="GO" id="GO:0043022">
    <property type="term" value="F:ribosome binding"/>
    <property type="evidence" value="ECO:0007669"/>
    <property type="project" value="TreeGrafter"/>
</dbReference>
<name>A0A9D1G7W5_9FIRM</name>
<feature type="domain" description="G" evidence="1">
    <location>
        <begin position="5"/>
        <end position="47"/>
    </location>
</feature>
<evidence type="ECO:0000259" key="1">
    <source>
        <dbReference type="Pfam" id="PF01926"/>
    </source>
</evidence>
<evidence type="ECO:0000313" key="2">
    <source>
        <dbReference type="EMBL" id="HIT17030.1"/>
    </source>
</evidence>
<dbReference type="SUPFAM" id="SSF52540">
    <property type="entry name" value="P-loop containing nucleoside triphosphate hydrolases"/>
    <property type="match status" value="1"/>
</dbReference>
<reference evidence="2" key="2">
    <citation type="journal article" date="2021" name="PeerJ">
        <title>Extensive microbial diversity within the chicken gut microbiome revealed by metagenomics and culture.</title>
        <authorList>
            <person name="Gilroy R."/>
            <person name="Ravi A."/>
            <person name="Getino M."/>
            <person name="Pursley I."/>
            <person name="Horton D.L."/>
            <person name="Alikhan N.F."/>
            <person name="Baker D."/>
            <person name="Gharbi K."/>
            <person name="Hall N."/>
            <person name="Watson M."/>
            <person name="Adriaenssens E.M."/>
            <person name="Foster-Nyarko E."/>
            <person name="Jarju S."/>
            <person name="Secka A."/>
            <person name="Antonio M."/>
            <person name="Oren A."/>
            <person name="Chaudhuri R.R."/>
            <person name="La Ragione R."/>
            <person name="Hildebrand F."/>
            <person name="Pallen M.J."/>
        </authorList>
    </citation>
    <scope>NUCLEOTIDE SEQUENCE</scope>
    <source>
        <strain evidence="2">14508</strain>
    </source>
</reference>
<proteinExistence type="predicted"/>
<evidence type="ECO:0000313" key="3">
    <source>
        <dbReference type="Proteomes" id="UP000886893"/>
    </source>
</evidence>
<dbReference type="InterPro" id="IPR006073">
    <property type="entry name" value="GTP-bd"/>
</dbReference>
<dbReference type="Proteomes" id="UP000886893">
    <property type="component" value="Unassembled WGS sequence"/>
</dbReference>
<dbReference type="AlphaFoldDB" id="A0A9D1G7W5"/>
<dbReference type="PANTHER" id="PTHR43834:SF6">
    <property type="entry name" value="GTPASE DER"/>
    <property type="match status" value="1"/>
</dbReference>
<reference evidence="2" key="1">
    <citation type="submission" date="2020-10" db="EMBL/GenBank/DDBJ databases">
        <authorList>
            <person name="Gilroy R."/>
        </authorList>
    </citation>
    <scope>NUCLEOTIDE SEQUENCE</scope>
    <source>
        <strain evidence="2">14508</strain>
    </source>
</reference>
<organism evidence="2 3">
    <name type="scientific">Candidatus Caccosoma faecigallinarum</name>
    <dbReference type="NCBI Taxonomy" id="2840720"/>
    <lineage>
        <taxon>Bacteria</taxon>
        <taxon>Bacillati</taxon>
        <taxon>Bacillota</taxon>
        <taxon>Bacillota incertae sedis</taxon>
        <taxon>Candidatus Caccosoma</taxon>
    </lineage>
</organism>
<dbReference type="EMBL" id="DVKI01000044">
    <property type="protein sequence ID" value="HIT17030.1"/>
    <property type="molecule type" value="Genomic_DNA"/>
</dbReference>
<protein>
    <submittedName>
        <fullName evidence="2">50S ribosome-binding GTPase</fullName>
    </submittedName>
</protein>
<accession>A0A9D1G7W5</accession>
<dbReference type="PANTHER" id="PTHR43834">
    <property type="entry name" value="GTPASE DER"/>
    <property type="match status" value="1"/>
</dbReference>
<comment type="caution">
    <text evidence="2">The sequence shown here is derived from an EMBL/GenBank/DDBJ whole genome shotgun (WGS) entry which is preliminary data.</text>
</comment>
<dbReference type="GO" id="GO:0005525">
    <property type="term" value="F:GTP binding"/>
    <property type="evidence" value="ECO:0007669"/>
    <property type="project" value="InterPro"/>
</dbReference>
<sequence>MKKATVAIVGKPNVGKSSLFNRIVGERKSIVYDEPGVTRDRIYGTATWL</sequence>
<dbReference type="Gene3D" id="3.40.50.300">
    <property type="entry name" value="P-loop containing nucleotide triphosphate hydrolases"/>
    <property type="match status" value="1"/>
</dbReference>
<gene>
    <name evidence="2" type="ORF">IAD04_01445</name>
</gene>
<feature type="non-terminal residue" evidence="2">
    <location>
        <position position="49"/>
    </location>
</feature>